<sequence>IINLLGEISLEKAVCAIEPSEAQFELAQQNLADAKLTSKVDLRKGFAAPLPFNDNVFDVVYASFIFKHFADDTLTEALKDAYRVLKPGGRFLGWEFARVTNPIFKKLAKNPKKAMQNFREFDDFEPFLKKAGFDNIEEFEVKNRGFWDPVQDVGFIAVK</sequence>
<gene>
    <name evidence="2" type="ORF">LCGC14_2265450</name>
</gene>
<evidence type="ECO:0000313" key="2">
    <source>
        <dbReference type="EMBL" id="KKL54432.1"/>
    </source>
</evidence>
<comment type="caution">
    <text evidence="2">The sequence shown here is derived from an EMBL/GenBank/DDBJ whole genome shotgun (WGS) entry which is preliminary data.</text>
</comment>
<feature type="domain" description="Methyltransferase type 11" evidence="1">
    <location>
        <begin position="12"/>
        <end position="92"/>
    </location>
</feature>
<dbReference type="Gene3D" id="3.40.50.150">
    <property type="entry name" value="Vaccinia Virus protein VP39"/>
    <property type="match status" value="1"/>
</dbReference>
<name>A0A0F9FTI6_9ZZZZ</name>
<dbReference type="SUPFAM" id="SSF53335">
    <property type="entry name" value="S-adenosyl-L-methionine-dependent methyltransferases"/>
    <property type="match status" value="1"/>
</dbReference>
<dbReference type="InterPro" id="IPR013216">
    <property type="entry name" value="Methyltransf_11"/>
</dbReference>
<proteinExistence type="predicted"/>
<organism evidence="2">
    <name type="scientific">marine sediment metagenome</name>
    <dbReference type="NCBI Taxonomy" id="412755"/>
    <lineage>
        <taxon>unclassified sequences</taxon>
        <taxon>metagenomes</taxon>
        <taxon>ecological metagenomes</taxon>
    </lineage>
</organism>
<protein>
    <recommendedName>
        <fullName evidence="1">Methyltransferase type 11 domain-containing protein</fullName>
    </recommendedName>
</protein>
<dbReference type="EMBL" id="LAZR01031201">
    <property type="protein sequence ID" value="KKL54432.1"/>
    <property type="molecule type" value="Genomic_DNA"/>
</dbReference>
<evidence type="ECO:0000259" key="1">
    <source>
        <dbReference type="Pfam" id="PF08241"/>
    </source>
</evidence>
<dbReference type="PANTHER" id="PTHR43591">
    <property type="entry name" value="METHYLTRANSFERASE"/>
    <property type="match status" value="1"/>
</dbReference>
<dbReference type="CDD" id="cd02440">
    <property type="entry name" value="AdoMet_MTases"/>
    <property type="match status" value="1"/>
</dbReference>
<reference evidence="2" key="1">
    <citation type="journal article" date="2015" name="Nature">
        <title>Complex archaea that bridge the gap between prokaryotes and eukaryotes.</title>
        <authorList>
            <person name="Spang A."/>
            <person name="Saw J.H."/>
            <person name="Jorgensen S.L."/>
            <person name="Zaremba-Niedzwiedzka K."/>
            <person name="Martijn J."/>
            <person name="Lind A.E."/>
            <person name="van Eijk R."/>
            <person name="Schleper C."/>
            <person name="Guy L."/>
            <person name="Ettema T.J."/>
        </authorList>
    </citation>
    <scope>NUCLEOTIDE SEQUENCE</scope>
</reference>
<dbReference type="Pfam" id="PF08241">
    <property type="entry name" value="Methyltransf_11"/>
    <property type="match status" value="1"/>
</dbReference>
<dbReference type="InterPro" id="IPR029063">
    <property type="entry name" value="SAM-dependent_MTases_sf"/>
</dbReference>
<feature type="non-terminal residue" evidence="2">
    <location>
        <position position="1"/>
    </location>
</feature>
<dbReference type="AlphaFoldDB" id="A0A0F9FTI6"/>
<accession>A0A0F9FTI6</accession>
<dbReference type="GO" id="GO:0008757">
    <property type="term" value="F:S-adenosylmethionine-dependent methyltransferase activity"/>
    <property type="evidence" value="ECO:0007669"/>
    <property type="project" value="InterPro"/>
</dbReference>